<feature type="region of interest" description="Disordered" evidence="1">
    <location>
        <begin position="1"/>
        <end position="49"/>
    </location>
</feature>
<feature type="compositionally biased region" description="Polar residues" evidence="1">
    <location>
        <begin position="12"/>
        <end position="22"/>
    </location>
</feature>
<sequence>MGNHNSHDKPSTDGSGSGASTPRGSTRGARSGSSGELQGHTDKPEAPAPLSLVPVEKLGKNAMGLPAISELRFTIVGIQVRNLKRKKPCIKPTCKLLAQRSQKEDGVNGVTENSFTKYLFPRYPELARQFYWYIHRLGKCKNKHIPLNTFRHQCERILAILDDNIIIDTYVRMFCTDPEEAKVTPEDLRSLLYVSYKLSMDYYPEGPQTCMQINKTLNAVVNGCYNKKESHSVGFVVRWLEEHCHRLIFPVHRYCVHLLATRHRELESQLESSPGESGTGIELATPVLDRVGPRAALLPVSAAWLVAATLSQLYTRPLKPPPVTTSGGGSASAAWMSRLVCALPSHWVPLYSSNEHGLGANRFLHHTLAYRGPTLVVVSGKAECGETVTVVVASPQEWRETHQYCGGPDCALVQLYPTFSLVERGPRMLYLNTCIRGYPKGLRAGADPRSPQLSVNEGFDGFTFKGAPYPLNAIEVWGCGDGALRESQLDVKKWQVKEAERHRNVKISAADWIEHPDRYLLEMAGRPQYNTTAS</sequence>
<evidence type="ECO:0000313" key="4">
    <source>
        <dbReference type="Proteomes" id="UP001152562"/>
    </source>
</evidence>
<dbReference type="Proteomes" id="UP001152562">
    <property type="component" value="Unassembled WGS sequence"/>
</dbReference>
<comment type="caution">
    <text evidence="3">The sequence shown here is derived from an EMBL/GenBank/DDBJ whole genome shotgun (WGS) entry which is preliminary data.</text>
</comment>
<dbReference type="Pfam" id="PF07534">
    <property type="entry name" value="TLD"/>
    <property type="match status" value="1"/>
</dbReference>
<feature type="domain" description="TLDc" evidence="2">
    <location>
        <begin position="322"/>
        <end position="480"/>
    </location>
</feature>
<evidence type="ECO:0000256" key="1">
    <source>
        <dbReference type="SAM" id="MobiDB-lite"/>
    </source>
</evidence>
<gene>
    <name evidence="3" type="ORF">PIBRA_LOCUS7295</name>
</gene>
<accession>A0A9P0TEE8</accession>
<organism evidence="3 4">
    <name type="scientific">Pieris brassicae</name>
    <name type="common">White butterfly</name>
    <name type="synonym">Large white butterfly</name>
    <dbReference type="NCBI Taxonomy" id="7116"/>
    <lineage>
        <taxon>Eukaryota</taxon>
        <taxon>Metazoa</taxon>
        <taxon>Ecdysozoa</taxon>
        <taxon>Arthropoda</taxon>
        <taxon>Hexapoda</taxon>
        <taxon>Insecta</taxon>
        <taxon>Pterygota</taxon>
        <taxon>Neoptera</taxon>
        <taxon>Endopterygota</taxon>
        <taxon>Lepidoptera</taxon>
        <taxon>Glossata</taxon>
        <taxon>Ditrysia</taxon>
        <taxon>Papilionoidea</taxon>
        <taxon>Pieridae</taxon>
        <taxon>Pierinae</taxon>
        <taxon>Pieris</taxon>
    </lineage>
</organism>
<feature type="compositionally biased region" description="Basic and acidic residues" evidence="1">
    <location>
        <begin position="1"/>
        <end position="11"/>
    </location>
</feature>
<evidence type="ECO:0000313" key="3">
    <source>
        <dbReference type="EMBL" id="CAH4030671.1"/>
    </source>
</evidence>
<feature type="compositionally biased region" description="Low complexity" evidence="1">
    <location>
        <begin position="23"/>
        <end position="35"/>
    </location>
</feature>
<dbReference type="PROSITE" id="PS51886">
    <property type="entry name" value="TLDC"/>
    <property type="match status" value="1"/>
</dbReference>
<evidence type="ECO:0000259" key="2">
    <source>
        <dbReference type="PROSITE" id="PS51886"/>
    </source>
</evidence>
<dbReference type="InterPro" id="IPR006571">
    <property type="entry name" value="TLDc_dom"/>
</dbReference>
<reference evidence="3" key="1">
    <citation type="submission" date="2022-05" db="EMBL/GenBank/DDBJ databases">
        <authorList>
            <person name="Okamura Y."/>
        </authorList>
    </citation>
    <scope>NUCLEOTIDE SEQUENCE</scope>
</reference>
<dbReference type="AlphaFoldDB" id="A0A9P0TEE8"/>
<name>A0A9P0TEE8_PIEBR</name>
<dbReference type="EMBL" id="CALOZG010000010">
    <property type="protein sequence ID" value="CAH4030671.1"/>
    <property type="molecule type" value="Genomic_DNA"/>
</dbReference>
<dbReference type="SMART" id="SM00584">
    <property type="entry name" value="TLDc"/>
    <property type="match status" value="1"/>
</dbReference>
<proteinExistence type="predicted"/>
<protein>
    <recommendedName>
        <fullName evidence="2">TLDc domain-containing protein</fullName>
    </recommendedName>
</protein>
<keyword evidence="4" id="KW-1185">Reference proteome</keyword>